<dbReference type="Proteomes" id="UP000024635">
    <property type="component" value="Unassembled WGS sequence"/>
</dbReference>
<evidence type="ECO:0000256" key="1">
    <source>
        <dbReference type="SAM" id="MobiDB-lite"/>
    </source>
</evidence>
<comment type="caution">
    <text evidence="2">The sequence shown here is derived from an EMBL/GenBank/DDBJ whole genome shotgun (WGS) entry which is preliminary data.</text>
</comment>
<gene>
    <name evidence="2" type="primary">Acey_s0189.g1205</name>
    <name evidence="2" type="ORF">Y032_0189g1205</name>
</gene>
<dbReference type="EMBL" id="JARK01001525">
    <property type="protein sequence ID" value="EYB92875.1"/>
    <property type="molecule type" value="Genomic_DNA"/>
</dbReference>
<protein>
    <submittedName>
        <fullName evidence="2">Uncharacterized protein</fullName>
    </submittedName>
</protein>
<feature type="compositionally biased region" description="Basic residues" evidence="1">
    <location>
        <begin position="46"/>
        <end position="79"/>
    </location>
</feature>
<feature type="region of interest" description="Disordered" evidence="1">
    <location>
        <begin position="33"/>
        <end position="79"/>
    </location>
</feature>
<reference evidence="3" key="1">
    <citation type="journal article" date="2015" name="Nat. Genet.">
        <title>The genome and transcriptome of the zoonotic hookworm Ancylostoma ceylanicum identify infection-specific gene families.</title>
        <authorList>
            <person name="Schwarz E.M."/>
            <person name="Hu Y."/>
            <person name="Antoshechkin I."/>
            <person name="Miller M.M."/>
            <person name="Sternberg P.W."/>
            <person name="Aroian R.V."/>
        </authorList>
    </citation>
    <scope>NUCLEOTIDE SEQUENCE</scope>
    <source>
        <strain evidence="3">HY135</strain>
    </source>
</reference>
<keyword evidence="3" id="KW-1185">Reference proteome</keyword>
<name>A0A016SQK0_9BILA</name>
<evidence type="ECO:0000313" key="3">
    <source>
        <dbReference type="Proteomes" id="UP000024635"/>
    </source>
</evidence>
<sequence>MTLEEYKNSDDIKWKERIIVTCILRSMHSGVLTIPPLPKYTTTPKTTRRTRKPQKKKKKDKKEKQAAKWKKVKKIKKEE</sequence>
<organism evidence="2 3">
    <name type="scientific">Ancylostoma ceylanicum</name>
    <dbReference type="NCBI Taxonomy" id="53326"/>
    <lineage>
        <taxon>Eukaryota</taxon>
        <taxon>Metazoa</taxon>
        <taxon>Ecdysozoa</taxon>
        <taxon>Nematoda</taxon>
        <taxon>Chromadorea</taxon>
        <taxon>Rhabditida</taxon>
        <taxon>Rhabditina</taxon>
        <taxon>Rhabditomorpha</taxon>
        <taxon>Strongyloidea</taxon>
        <taxon>Ancylostomatidae</taxon>
        <taxon>Ancylostomatinae</taxon>
        <taxon>Ancylostoma</taxon>
    </lineage>
</organism>
<dbReference type="OrthoDB" id="10548491at2759"/>
<accession>A0A016SQK0</accession>
<dbReference type="AlphaFoldDB" id="A0A016SQK0"/>
<evidence type="ECO:0000313" key="2">
    <source>
        <dbReference type="EMBL" id="EYB92875.1"/>
    </source>
</evidence>
<proteinExistence type="predicted"/>